<dbReference type="AlphaFoldDB" id="A0A072UU03"/>
<gene>
    <name evidence="2" type="ordered locus">MTR_3g006630</name>
</gene>
<reference evidence="2 4" key="1">
    <citation type="journal article" date="2011" name="Nature">
        <title>The Medicago genome provides insight into the evolution of rhizobial symbioses.</title>
        <authorList>
            <person name="Young N.D."/>
            <person name="Debelle F."/>
            <person name="Oldroyd G.E."/>
            <person name="Geurts R."/>
            <person name="Cannon S.B."/>
            <person name="Udvardi M.K."/>
            <person name="Benedito V.A."/>
            <person name="Mayer K.F."/>
            <person name="Gouzy J."/>
            <person name="Schoof H."/>
            <person name="Van de Peer Y."/>
            <person name="Proost S."/>
            <person name="Cook D.R."/>
            <person name="Meyers B.C."/>
            <person name="Spannagl M."/>
            <person name="Cheung F."/>
            <person name="De Mita S."/>
            <person name="Krishnakumar V."/>
            <person name="Gundlach H."/>
            <person name="Zhou S."/>
            <person name="Mudge J."/>
            <person name="Bharti A.K."/>
            <person name="Murray J.D."/>
            <person name="Naoumkina M.A."/>
            <person name="Rosen B."/>
            <person name="Silverstein K.A."/>
            <person name="Tang H."/>
            <person name="Rombauts S."/>
            <person name="Zhao P.X."/>
            <person name="Zhou P."/>
            <person name="Barbe V."/>
            <person name="Bardou P."/>
            <person name="Bechner M."/>
            <person name="Bellec A."/>
            <person name="Berger A."/>
            <person name="Berges H."/>
            <person name="Bidwell S."/>
            <person name="Bisseling T."/>
            <person name="Choisne N."/>
            <person name="Couloux A."/>
            <person name="Denny R."/>
            <person name="Deshpande S."/>
            <person name="Dai X."/>
            <person name="Doyle J.J."/>
            <person name="Dudez A.M."/>
            <person name="Farmer A.D."/>
            <person name="Fouteau S."/>
            <person name="Franken C."/>
            <person name="Gibelin C."/>
            <person name="Gish J."/>
            <person name="Goldstein S."/>
            <person name="Gonzalez A.J."/>
            <person name="Green P.J."/>
            <person name="Hallab A."/>
            <person name="Hartog M."/>
            <person name="Hua A."/>
            <person name="Humphray S.J."/>
            <person name="Jeong D.H."/>
            <person name="Jing Y."/>
            <person name="Jocker A."/>
            <person name="Kenton S.M."/>
            <person name="Kim D.J."/>
            <person name="Klee K."/>
            <person name="Lai H."/>
            <person name="Lang C."/>
            <person name="Lin S."/>
            <person name="Macmil S.L."/>
            <person name="Magdelenat G."/>
            <person name="Matthews L."/>
            <person name="McCorrison J."/>
            <person name="Monaghan E.L."/>
            <person name="Mun J.H."/>
            <person name="Najar F.Z."/>
            <person name="Nicholson C."/>
            <person name="Noirot C."/>
            <person name="O'Bleness M."/>
            <person name="Paule C.R."/>
            <person name="Poulain J."/>
            <person name="Prion F."/>
            <person name="Qin B."/>
            <person name="Qu C."/>
            <person name="Retzel E.F."/>
            <person name="Riddle C."/>
            <person name="Sallet E."/>
            <person name="Samain S."/>
            <person name="Samson N."/>
            <person name="Sanders I."/>
            <person name="Saurat O."/>
            <person name="Scarpelli C."/>
            <person name="Schiex T."/>
            <person name="Segurens B."/>
            <person name="Severin A.J."/>
            <person name="Sherrier D.J."/>
            <person name="Shi R."/>
            <person name="Sims S."/>
            <person name="Singer S.R."/>
            <person name="Sinharoy S."/>
            <person name="Sterck L."/>
            <person name="Viollet A."/>
            <person name="Wang B.B."/>
            <person name="Wang K."/>
            <person name="Wang M."/>
            <person name="Wang X."/>
            <person name="Warfsmann J."/>
            <person name="Weissenbach J."/>
            <person name="White D.D."/>
            <person name="White J.D."/>
            <person name="Wiley G.B."/>
            <person name="Wincker P."/>
            <person name="Xing Y."/>
            <person name="Yang L."/>
            <person name="Yao Z."/>
            <person name="Ying F."/>
            <person name="Zhai J."/>
            <person name="Zhou L."/>
            <person name="Zuber A."/>
            <person name="Denarie J."/>
            <person name="Dixon R.A."/>
            <person name="May G.D."/>
            <person name="Schwartz D.C."/>
            <person name="Rogers J."/>
            <person name="Quetier F."/>
            <person name="Town C.D."/>
            <person name="Roe B.A."/>
        </authorList>
    </citation>
    <scope>NUCLEOTIDE SEQUENCE [LARGE SCALE GENOMIC DNA]</scope>
    <source>
        <strain evidence="2">A17</strain>
        <strain evidence="3 4">cv. Jemalong A17</strain>
    </source>
</reference>
<proteinExistence type="predicted"/>
<organism evidence="2 4">
    <name type="scientific">Medicago truncatula</name>
    <name type="common">Barrel medic</name>
    <name type="synonym">Medicago tribuloides</name>
    <dbReference type="NCBI Taxonomy" id="3880"/>
    <lineage>
        <taxon>Eukaryota</taxon>
        <taxon>Viridiplantae</taxon>
        <taxon>Streptophyta</taxon>
        <taxon>Embryophyta</taxon>
        <taxon>Tracheophyta</taxon>
        <taxon>Spermatophyta</taxon>
        <taxon>Magnoliopsida</taxon>
        <taxon>eudicotyledons</taxon>
        <taxon>Gunneridae</taxon>
        <taxon>Pentapetalae</taxon>
        <taxon>rosids</taxon>
        <taxon>fabids</taxon>
        <taxon>Fabales</taxon>
        <taxon>Fabaceae</taxon>
        <taxon>Papilionoideae</taxon>
        <taxon>50 kb inversion clade</taxon>
        <taxon>NPAAA clade</taxon>
        <taxon>Hologalegina</taxon>
        <taxon>IRL clade</taxon>
        <taxon>Trifolieae</taxon>
        <taxon>Medicago</taxon>
    </lineage>
</organism>
<dbReference type="EnsemblPlants" id="KEH32816">
    <property type="protein sequence ID" value="KEH32816"/>
    <property type="gene ID" value="MTR_3g006630"/>
</dbReference>
<sequence>MNKLSISELKMDISRNFNLKLAFLVAFFFFFIASAMWIKSEANEISSFVTSSQTDTYGDAGCPKSCTGLTECGHCCDSKPKNDGAYYIPTCNEQHLCECAKFIPPAPPIAN</sequence>
<keyword evidence="1" id="KW-0472">Membrane</keyword>
<keyword evidence="4" id="KW-1185">Reference proteome</keyword>
<feature type="transmembrane region" description="Helical" evidence="1">
    <location>
        <begin position="21"/>
        <end position="38"/>
    </location>
</feature>
<keyword evidence="1" id="KW-1133">Transmembrane helix</keyword>
<evidence type="ECO:0000256" key="1">
    <source>
        <dbReference type="SAM" id="Phobius"/>
    </source>
</evidence>
<protein>
    <submittedName>
        <fullName evidence="2">Transmembrane protein, putative</fullName>
    </submittedName>
</protein>
<name>A0A072UU03_MEDTR</name>
<reference evidence="2 4" key="2">
    <citation type="journal article" date="2014" name="BMC Genomics">
        <title>An improved genome release (version Mt4.0) for the model legume Medicago truncatula.</title>
        <authorList>
            <person name="Tang H."/>
            <person name="Krishnakumar V."/>
            <person name="Bidwell S."/>
            <person name="Rosen B."/>
            <person name="Chan A."/>
            <person name="Zhou S."/>
            <person name="Gentzbittel L."/>
            <person name="Childs K.L."/>
            <person name="Yandell M."/>
            <person name="Gundlach H."/>
            <person name="Mayer K.F."/>
            <person name="Schwartz D.C."/>
            <person name="Town C.D."/>
        </authorList>
    </citation>
    <scope>GENOME REANNOTATION</scope>
    <source>
        <strain evidence="2">A17</strain>
        <strain evidence="3 4">cv. Jemalong A17</strain>
    </source>
</reference>
<evidence type="ECO:0000313" key="4">
    <source>
        <dbReference type="Proteomes" id="UP000002051"/>
    </source>
</evidence>
<dbReference type="Proteomes" id="UP000002051">
    <property type="component" value="Chromosome 3"/>
</dbReference>
<evidence type="ECO:0000313" key="3">
    <source>
        <dbReference type="EnsemblPlants" id="KEH32816"/>
    </source>
</evidence>
<reference evidence="3" key="3">
    <citation type="submission" date="2015-04" db="UniProtKB">
        <authorList>
            <consortium name="EnsemblPlants"/>
        </authorList>
    </citation>
    <scope>IDENTIFICATION</scope>
    <source>
        <strain evidence="3">cv. Jemalong A17</strain>
    </source>
</reference>
<dbReference type="EMBL" id="CM001219">
    <property type="protein sequence ID" value="KEH32816.1"/>
    <property type="molecule type" value="Genomic_DNA"/>
</dbReference>
<accession>A0A072UU03</accession>
<keyword evidence="1 2" id="KW-0812">Transmembrane</keyword>
<dbReference type="HOGENOM" id="CLU_2162145_0_0_1"/>
<evidence type="ECO:0000313" key="2">
    <source>
        <dbReference type="EMBL" id="KEH32816.1"/>
    </source>
</evidence>